<dbReference type="PANTHER" id="PTHR13271">
    <property type="entry name" value="UNCHARACTERIZED PUTATIVE METHYLTRANSFERASE"/>
    <property type="match status" value="1"/>
</dbReference>
<dbReference type="eggNOG" id="ENOG502QRSB">
    <property type="taxonomic scope" value="Eukaryota"/>
</dbReference>
<organism evidence="5 6">
    <name type="scientific">Ricinus communis</name>
    <name type="common">Castor bean</name>
    <dbReference type="NCBI Taxonomy" id="3988"/>
    <lineage>
        <taxon>Eukaryota</taxon>
        <taxon>Viridiplantae</taxon>
        <taxon>Streptophyta</taxon>
        <taxon>Embryophyta</taxon>
        <taxon>Tracheophyta</taxon>
        <taxon>Spermatophyta</taxon>
        <taxon>Magnoliopsida</taxon>
        <taxon>eudicotyledons</taxon>
        <taxon>Gunneridae</taxon>
        <taxon>Pentapetalae</taxon>
        <taxon>rosids</taxon>
        <taxon>fabids</taxon>
        <taxon>Malpighiales</taxon>
        <taxon>Euphorbiaceae</taxon>
        <taxon>Acalyphoideae</taxon>
        <taxon>Acalypheae</taxon>
        <taxon>Ricinus</taxon>
    </lineage>
</organism>
<keyword evidence="3" id="KW-0949">S-adenosyl-L-methionine</keyword>
<evidence type="ECO:0000313" key="5">
    <source>
        <dbReference type="EMBL" id="EEF30729.1"/>
    </source>
</evidence>
<dbReference type="InterPro" id="IPR046341">
    <property type="entry name" value="SET_dom_sf"/>
</dbReference>
<evidence type="ECO:0000256" key="2">
    <source>
        <dbReference type="ARBA" id="ARBA00022679"/>
    </source>
</evidence>
<dbReference type="InParanoid" id="B9T090"/>
<sequence>MEDPKHFSSNKIIVKDDTFIIVLELPEDDPFFDKKKKLLCDKGFDIKEQIQLQSSFSLDSVATTLRKILHIARIIHLDEVELYFGENDECSSVEYCSLRNEVEALNSIAALLDGMLSSKTHREMNVLQTLRDAVVDRIENSMEDNRVETRIDKSYSCDKEKSIAEWGQRNGVHSRLEIVYVEGAGRGAIATEDLKVGDIALEIPVSIIISEELVRHSDMYHILEKIDGISSETMLLLWSMKERHNCNSKSKIYFDTLPKEFNTGLSFGVDAIMASDGTLLFDEIMQAKEHLRVQYDELVPALCNNYPDVFPPELYTWEQFLWACELWYSNSMKIKFLDGKLRTCLIPIAGFLNHSLHPHIIHYGKVDSITNTLKFPLSRPCRVGEQCCLSYGNFSGAHLITFYGFLPQGDNRYDIIPLDIDAGEADSTEDCPMSSWATHMVRGTWLSKNHNIFCYGLPCPLLDLFRRARVPMPYTKTITQSNLEIEMEILEDLQSTFSNMMENLGDPDLVDRENTSWDVKLALDFKDLQRRIVSSILTSCDAGFKLVQNELSKCMAEE</sequence>
<dbReference type="GO" id="GO:0030785">
    <property type="term" value="F:[ribulose-bisphosphate carboxylase]-lysine N-methyltransferase activity"/>
    <property type="evidence" value="ECO:0007669"/>
    <property type="project" value="UniProtKB-EC"/>
</dbReference>
<evidence type="ECO:0000256" key="3">
    <source>
        <dbReference type="ARBA" id="ARBA00022691"/>
    </source>
</evidence>
<dbReference type="Gene3D" id="3.90.1420.10">
    <property type="entry name" value="Rubisco LSMT, substrate-binding domain"/>
    <property type="match status" value="1"/>
</dbReference>
<evidence type="ECO:0000313" key="6">
    <source>
        <dbReference type="Proteomes" id="UP000008311"/>
    </source>
</evidence>
<proteinExistence type="predicted"/>
<keyword evidence="2 5" id="KW-0808">Transferase</keyword>
<dbReference type="Gene3D" id="3.90.1410.10">
    <property type="entry name" value="set domain protein methyltransferase, domain 1"/>
    <property type="match status" value="1"/>
</dbReference>
<dbReference type="EMBL" id="EQ974298">
    <property type="protein sequence ID" value="EEF30729.1"/>
    <property type="molecule type" value="Genomic_DNA"/>
</dbReference>
<feature type="domain" description="SET" evidence="4">
    <location>
        <begin position="174"/>
        <end position="392"/>
    </location>
</feature>
<dbReference type="SUPFAM" id="SSF82199">
    <property type="entry name" value="SET domain"/>
    <property type="match status" value="1"/>
</dbReference>
<accession>B9T090</accession>
<dbReference type="InterPro" id="IPR036464">
    <property type="entry name" value="Rubisco_LSMT_subst-bd_sf"/>
</dbReference>
<dbReference type="FunCoup" id="B9T090">
    <property type="interactions" value="275"/>
</dbReference>
<dbReference type="PANTHER" id="PTHR13271:SF103">
    <property type="entry name" value="N-METHYLTRANSFERASE DOMAIN AND SET DOMAIN CONTAINING PROTEIN-RELATED"/>
    <property type="match status" value="1"/>
</dbReference>
<dbReference type="AlphaFoldDB" id="B9T090"/>
<dbReference type="EC" id="2.1.1.127" evidence="5"/>
<evidence type="ECO:0000259" key="4">
    <source>
        <dbReference type="PROSITE" id="PS50280"/>
    </source>
</evidence>
<dbReference type="Proteomes" id="UP000008311">
    <property type="component" value="Unassembled WGS sequence"/>
</dbReference>
<evidence type="ECO:0000256" key="1">
    <source>
        <dbReference type="ARBA" id="ARBA00022603"/>
    </source>
</evidence>
<dbReference type="STRING" id="3988.B9T090"/>
<keyword evidence="1 5" id="KW-0489">Methyltransferase</keyword>
<reference evidence="6" key="1">
    <citation type="journal article" date="2010" name="Nat. Biotechnol.">
        <title>Draft genome sequence of the oilseed species Ricinus communis.</title>
        <authorList>
            <person name="Chan A.P."/>
            <person name="Crabtree J."/>
            <person name="Zhao Q."/>
            <person name="Lorenzi H."/>
            <person name="Orvis J."/>
            <person name="Puiu D."/>
            <person name="Melake-Berhan A."/>
            <person name="Jones K.M."/>
            <person name="Redman J."/>
            <person name="Chen G."/>
            <person name="Cahoon E.B."/>
            <person name="Gedil M."/>
            <person name="Stanke M."/>
            <person name="Haas B.J."/>
            <person name="Wortman J.R."/>
            <person name="Fraser-Liggett C.M."/>
            <person name="Ravel J."/>
            <person name="Rabinowicz P.D."/>
        </authorList>
    </citation>
    <scope>NUCLEOTIDE SEQUENCE [LARGE SCALE GENOMIC DNA]</scope>
    <source>
        <strain evidence="6">cv. Hale</strain>
    </source>
</reference>
<gene>
    <name evidence="5" type="ORF">RCOM_0461880</name>
</gene>
<dbReference type="InterPro" id="IPR015353">
    <property type="entry name" value="Rubisco_LSMT_subst-bd"/>
</dbReference>
<dbReference type="GO" id="GO:0032259">
    <property type="term" value="P:methylation"/>
    <property type="evidence" value="ECO:0007669"/>
    <property type="project" value="UniProtKB-KW"/>
</dbReference>
<dbReference type="PROSITE" id="PS50280">
    <property type="entry name" value="SET"/>
    <property type="match status" value="1"/>
</dbReference>
<keyword evidence="6" id="KW-1185">Reference proteome</keyword>
<protein>
    <submittedName>
        <fullName evidence="5">[ribulose-bisphosphate carboxylase]-lysine N-methyltransferase, putative</fullName>
        <ecNumber evidence="5">2.1.1.127</ecNumber>
    </submittedName>
</protein>
<dbReference type="KEGG" id="rcu:8285817"/>
<dbReference type="Pfam" id="PF09273">
    <property type="entry name" value="Rubis-subs-bind"/>
    <property type="match status" value="1"/>
</dbReference>
<dbReference type="FunFam" id="3.90.1410.10:FF:000011">
    <property type="entry name" value="Transcription factor, E2F and DP-related"/>
    <property type="match status" value="1"/>
</dbReference>
<dbReference type="InterPro" id="IPR001214">
    <property type="entry name" value="SET_dom"/>
</dbReference>
<dbReference type="GO" id="GO:0016279">
    <property type="term" value="F:protein-lysine N-methyltransferase activity"/>
    <property type="evidence" value="ECO:0000318"/>
    <property type="project" value="GO_Central"/>
</dbReference>
<dbReference type="InterPro" id="IPR050600">
    <property type="entry name" value="SETD3_SETD6_MTase"/>
</dbReference>
<dbReference type="OrthoDB" id="341421at2759"/>
<name>B9T090_RICCO</name>
<dbReference type="CDD" id="cd10527">
    <property type="entry name" value="SET_LSMT"/>
    <property type="match status" value="1"/>
</dbReference>